<dbReference type="GO" id="GO:0004803">
    <property type="term" value="F:transposase activity"/>
    <property type="evidence" value="ECO:0007669"/>
    <property type="project" value="InterPro"/>
</dbReference>
<keyword evidence="3" id="KW-1185">Reference proteome</keyword>
<feature type="domain" description="Transposase IS110-like N-terminal" evidence="1">
    <location>
        <begin position="6"/>
        <end position="138"/>
    </location>
</feature>
<evidence type="ECO:0000313" key="3">
    <source>
        <dbReference type="Proteomes" id="UP000189545"/>
    </source>
</evidence>
<evidence type="ECO:0000313" key="2">
    <source>
        <dbReference type="EMBL" id="AQS39415.1"/>
    </source>
</evidence>
<accession>A0A1S6HV33</accession>
<evidence type="ECO:0000259" key="1">
    <source>
        <dbReference type="Pfam" id="PF01548"/>
    </source>
</evidence>
<dbReference type="InterPro" id="IPR047650">
    <property type="entry name" value="Transpos_IS110"/>
</dbReference>
<dbReference type="PANTHER" id="PTHR33055">
    <property type="entry name" value="TRANSPOSASE FOR INSERTION SEQUENCE ELEMENT IS1111A"/>
    <property type="match status" value="1"/>
</dbReference>
<dbReference type="InterPro" id="IPR002525">
    <property type="entry name" value="Transp_IS110-like_N"/>
</dbReference>
<organism evidence="2 3">
    <name type="scientific">Shewanella psychrophila</name>
    <dbReference type="NCBI Taxonomy" id="225848"/>
    <lineage>
        <taxon>Bacteria</taxon>
        <taxon>Pseudomonadati</taxon>
        <taxon>Pseudomonadota</taxon>
        <taxon>Gammaproteobacteria</taxon>
        <taxon>Alteromonadales</taxon>
        <taxon>Shewanellaceae</taxon>
        <taxon>Shewanella</taxon>
    </lineage>
</organism>
<dbReference type="Proteomes" id="UP000189545">
    <property type="component" value="Chromosome"/>
</dbReference>
<dbReference type="EMBL" id="CP014782">
    <property type="protein sequence ID" value="AQS39415.1"/>
    <property type="molecule type" value="Genomic_DNA"/>
</dbReference>
<dbReference type="Pfam" id="PF01548">
    <property type="entry name" value="DEDD_Tnp_IS110"/>
    <property type="match status" value="1"/>
</dbReference>
<dbReference type="GO" id="GO:0003677">
    <property type="term" value="F:DNA binding"/>
    <property type="evidence" value="ECO:0007669"/>
    <property type="project" value="InterPro"/>
</dbReference>
<name>A0A1S6HV33_9GAMM</name>
<reference evidence="2 3" key="1">
    <citation type="submission" date="2016-03" db="EMBL/GenBank/DDBJ databases">
        <title>Complete genome sequence of Shewanella psychrophila WP2, a deep sea bacterium isolated from west Pacific sediment.</title>
        <authorList>
            <person name="Xu G."/>
            <person name="Jian H."/>
        </authorList>
    </citation>
    <scope>NUCLEOTIDE SEQUENCE [LARGE SCALE GENOMIC DNA]</scope>
    <source>
        <strain evidence="2 3">WP2</strain>
    </source>
</reference>
<protein>
    <submittedName>
        <fullName evidence="2">Transposase</fullName>
    </submittedName>
</protein>
<dbReference type="AlphaFoldDB" id="A0A1S6HV33"/>
<dbReference type="GO" id="GO:0006313">
    <property type="term" value="P:DNA transposition"/>
    <property type="evidence" value="ECO:0007669"/>
    <property type="project" value="InterPro"/>
</dbReference>
<dbReference type="KEGG" id="spsw:Sps_04314"/>
<dbReference type="PANTHER" id="PTHR33055:SF3">
    <property type="entry name" value="PUTATIVE TRANSPOSASE FOR IS117-RELATED"/>
    <property type="match status" value="1"/>
</dbReference>
<gene>
    <name evidence="2" type="ORF">Sps_04314</name>
</gene>
<proteinExistence type="predicted"/>
<sequence>MKNTIVGVDLAKKVIQVCKTTNRTVRSNEEMTPDEFILFLANSKPMTVVFEACETSSYWKQQALLYGHDAKLISAKLVASVRQSQKTDKNDALAIVQTALLPDVNFISGKSIEQQQLQSTMRLRELCSKQKQRSATNLLHY</sequence>